<reference evidence="3" key="1">
    <citation type="submission" date="2010-05" db="EMBL/GenBank/DDBJ databases">
        <title>The Genome Sequence of Magnaporthe poae strain ATCC 64411.</title>
        <authorList>
            <consortium name="The Broad Institute Genome Sequencing Platform"/>
            <consortium name="Broad Institute Genome Sequencing Center for Infectious Disease"/>
            <person name="Ma L.-J."/>
            <person name="Dead R."/>
            <person name="Young S."/>
            <person name="Zeng Q."/>
            <person name="Koehrsen M."/>
            <person name="Alvarado L."/>
            <person name="Berlin A."/>
            <person name="Chapman S.B."/>
            <person name="Chen Z."/>
            <person name="Freedman E."/>
            <person name="Gellesch M."/>
            <person name="Goldberg J."/>
            <person name="Griggs A."/>
            <person name="Gujja S."/>
            <person name="Heilman E.R."/>
            <person name="Heiman D."/>
            <person name="Hepburn T."/>
            <person name="Howarth C."/>
            <person name="Jen D."/>
            <person name="Larson L."/>
            <person name="Mehta T."/>
            <person name="Neiman D."/>
            <person name="Pearson M."/>
            <person name="Roberts A."/>
            <person name="Saif S."/>
            <person name="Shea T."/>
            <person name="Shenoy N."/>
            <person name="Sisk P."/>
            <person name="Stolte C."/>
            <person name="Sykes S."/>
            <person name="Walk T."/>
            <person name="White J."/>
            <person name="Yandava C."/>
            <person name="Haas B."/>
            <person name="Nusbaum C."/>
            <person name="Birren B."/>
        </authorList>
    </citation>
    <scope>NUCLEOTIDE SEQUENCE</scope>
    <source>
        <strain evidence="3">ATCC 64411</strain>
    </source>
</reference>
<dbReference type="Proteomes" id="UP000011715">
    <property type="component" value="Unassembled WGS sequence"/>
</dbReference>
<reference evidence="4" key="5">
    <citation type="submission" date="2015-06" db="UniProtKB">
        <authorList>
            <consortium name="EnsemblFungi"/>
        </authorList>
    </citation>
    <scope>IDENTIFICATION</scope>
    <source>
        <strain evidence="4">ATCC 64411</strain>
    </source>
</reference>
<dbReference type="SUPFAM" id="SSF82153">
    <property type="entry name" value="FAS1 domain"/>
    <property type="match status" value="1"/>
</dbReference>
<dbReference type="PANTHER" id="PTHR10900">
    <property type="entry name" value="PERIOSTIN-RELATED"/>
    <property type="match status" value="1"/>
</dbReference>
<feature type="signal peptide" evidence="1">
    <location>
        <begin position="1"/>
        <end position="16"/>
    </location>
</feature>
<reference evidence="5" key="2">
    <citation type="submission" date="2010-05" db="EMBL/GenBank/DDBJ databases">
        <title>The genome sequence of Magnaporthe poae strain ATCC 64411.</title>
        <authorList>
            <person name="Ma L.-J."/>
            <person name="Dead R."/>
            <person name="Young S."/>
            <person name="Zeng Q."/>
            <person name="Koehrsen M."/>
            <person name="Alvarado L."/>
            <person name="Berlin A."/>
            <person name="Chapman S.B."/>
            <person name="Chen Z."/>
            <person name="Freedman E."/>
            <person name="Gellesch M."/>
            <person name="Goldberg J."/>
            <person name="Griggs A."/>
            <person name="Gujja S."/>
            <person name="Heilman E.R."/>
            <person name="Heiman D."/>
            <person name="Hepburn T."/>
            <person name="Howarth C."/>
            <person name="Jen D."/>
            <person name="Larson L."/>
            <person name="Mehta T."/>
            <person name="Neiman D."/>
            <person name="Pearson M."/>
            <person name="Roberts A."/>
            <person name="Saif S."/>
            <person name="Shea T."/>
            <person name="Shenoy N."/>
            <person name="Sisk P."/>
            <person name="Stolte C."/>
            <person name="Sykes S."/>
            <person name="Walk T."/>
            <person name="White J."/>
            <person name="Yandava C."/>
            <person name="Haas B."/>
            <person name="Nusbaum C."/>
            <person name="Birren B."/>
        </authorList>
    </citation>
    <scope>NUCLEOTIDE SEQUENCE [LARGE SCALE GENOMIC DNA]</scope>
    <source>
        <strain evidence="5">ATCC 64411 / 73-15</strain>
    </source>
</reference>
<gene>
    <name evidence="3" type="ORF">MAPG_09105</name>
</gene>
<dbReference type="AlphaFoldDB" id="A0A0C4E928"/>
<dbReference type="PROSITE" id="PS50213">
    <property type="entry name" value="FAS1"/>
    <property type="match status" value="1"/>
</dbReference>
<dbReference type="InterPro" id="IPR000782">
    <property type="entry name" value="FAS1_domain"/>
</dbReference>
<dbReference type="Pfam" id="PF02469">
    <property type="entry name" value="Fasciclin"/>
    <property type="match status" value="1"/>
</dbReference>
<evidence type="ECO:0000313" key="5">
    <source>
        <dbReference type="Proteomes" id="UP000011715"/>
    </source>
</evidence>
<evidence type="ECO:0000256" key="1">
    <source>
        <dbReference type="SAM" id="SignalP"/>
    </source>
</evidence>
<evidence type="ECO:0000313" key="4">
    <source>
        <dbReference type="EnsemblFungi" id="MAPG_09105T0"/>
    </source>
</evidence>
<dbReference type="InterPro" id="IPR036378">
    <property type="entry name" value="FAS1_dom_sf"/>
</dbReference>
<dbReference type="SMART" id="SM00554">
    <property type="entry name" value="FAS1"/>
    <property type="match status" value="1"/>
</dbReference>
<dbReference type="OrthoDB" id="286301at2759"/>
<dbReference type="PANTHER" id="PTHR10900:SF77">
    <property type="entry name" value="FI19380P1"/>
    <property type="match status" value="1"/>
</dbReference>
<evidence type="ECO:0000313" key="3">
    <source>
        <dbReference type="EMBL" id="KLU90139.1"/>
    </source>
</evidence>
<protein>
    <recommendedName>
        <fullName evidence="2">FAS1 domain-containing protein</fullName>
    </recommendedName>
</protein>
<feature type="domain" description="FAS1" evidence="2">
    <location>
        <begin position="208"/>
        <end position="327"/>
    </location>
</feature>
<proteinExistence type="predicted"/>
<dbReference type="Gene3D" id="2.30.180.10">
    <property type="entry name" value="FAS1 domain"/>
    <property type="match status" value="1"/>
</dbReference>
<sequence>MWLLTLLLCSTVGAIGDRGPADADQNLALCAARPRHSCRSWDQKLDPALHSLLDALDDLQGSSCFANEVCAADKLLKSLDLSKKYTVFAVSTWPGSSPNPTPTPGRTVARGNGNTNNEAALALHFWKRGDSPPDLRTQEVTLQTSLTDPEYVNLGPNVPANIVSRPDRESGRKNVTLTSGLGKSVSVQLIDKEYVSGSIQVARSFLTLPKPFDQTLLETGGKRFHDALKNASLLGGASTTPGVTAFVPTDAAFNGVSVDQSVLRQHLLYGVLAYTPELKDAARFRTENGSALVVSAQNAAYSVNGARIVTPNVITKNGVIHYVDKFFTFNELAAASTGTGSNQNRDKKSGAVGHDSLFGPMSGFLVGAIHAVFAA</sequence>
<keyword evidence="1" id="KW-0732">Signal</keyword>
<keyword evidence="5" id="KW-1185">Reference proteome</keyword>
<dbReference type="EnsemblFungi" id="MAPG_09105T0">
    <property type="protein sequence ID" value="MAPG_09105T0"/>
    <property type="gene ID" value="MAPG_09105"/>
</dbReference>
<accession>A0A0C4E928</accession>
<dbReference type="InterPro" id="IPR050904">
    <property type="entry name" value="Adhesion/Biosynth-related"/>
</dbReference>
<feature type="chain" id="PRO_5009385816" description="FAS1 domain-containing protein" evidence="1">
    <location>
        <begin position="17"/>
        <end position="375"/>
    </location>
</feature>
<name>A0A0C4E928_MAGP6</name>
<reference evidence="4" key="4">
    <citation type="journal article" date="2015" name="G3 (Bethesda)">
        <title>Genome sequences of three phytopathogenic species of the Magnaporthaceae family of fungi.</title>
        <authorList>
            <person name="Okagaki L.H."/>
            <person name="Nunes C.C."/>
            <person name="Sailsbery J."/>
            <person name="Clay B."/>
            <person name="Brown D."/>
            <person name="John T."/>
            <person name="Oh Y."/>
            <person name="Young N."/>
            <person name="Fitzgerald M."/>
            <person name="Haas B.J."/>
            <person name="Zeng Q."/>
            <person name="Young S."/>
            <person name="Adiconis X."/>
            <person name="Fan L."/>
            <person name="Levin J.Z."/>
            <person name="Mitchell T.K."/>
            <person name="Okubara P.A."/>
            <person name="Farman M.L."/>
            <person name="Kohn L.M."/>
            <person name="Birren B."/>
            <person name="Ma L.-J."/>
            <person name="Dean R.A."/>
        </authorList>
    </citation>
    <scope>NUCLEOTIDE SEQUENCE</scope>
    <source>
        <strain evidence="4">ATCC 64411 / 73-15</strain>
    </source>
</reference>
<organism evidence="4 5">
    <name type="scientific">Magnaporthiopsis poae (strain ATCC 64411 / 73-15)</name>
    <name type="common">Kentucky bluegrass fungus</name>
    <name type="synonym">Magnaporthe poae</name>
    <dbReference type="NCBI Taxonomy" id="644358"/>
    <lineage>
        <taxon>Eukaryota</taxon>
        <taxon>Fungi</taxon>
        <taxon>Dikarya</taxon>
        <taxon>Ascomycota</taxon>
        <taxon>Pezizomycotina</taxon>
        <taxon>Sordariomycetes</taxon>
        <taxon>Sordariomycetidae</taxon>
        <taxon>Magnaporthales</taxon>
        <taxon>Magnaporthaceae</taxon>
        <taxon>Magnaporthiopsis</taxon>
    </lineage>
</organism>
<evidence type="ECO:0000259" key="2">
    <source>
        <dbReference type="PROSITE" id="PS50213"/>
    </source>
</evidence>
<dbReference type="EMBL" id="ADBL01002234">
    <property type="status" value="NOT_ANNOTATED_CDS"/>
    <property type="molecule type" value="Genomic_DNA"/>
</dbReference>
<dbReference type="EMBL" id="GL876974">
    <property type="protein sequence ID" value="KLU90139.1"/>
    <property type="molecule type" value="Genomic_DNA"/>
</dbReference>
<reference evidence="3" key="3">
    <citation type="submission" date="2011-03" db="EMBL/GenBank/DDBJ databases">
        <title>Annotation of Magnaporthe poae ATCC 64411.</title>
        <authorList>
            <person name="Ma L.-J."/>
            <person name="Dead R."/>
            <person name="Young S.K."/>
            <person name="Zeng Q."/>
            <person name="Gargeya S."/>
            <person name="Fitzgerald M."/>
            <person name="Haas B."/>
            <person name="Abouelleil A."/>
            <person name="Alvarado L."/>
            <person name="Arachchi H.M."/>
            <person name="Berlin A."/>
            <person name="Brown A."/>
            <person name="Chapman S.B."/>
            <person name="Chen Z."/>
            <person name="Dunbar C."/>
            <person name="Freedman E."/>
            <person name="Gearin G."/>
            <person name="Gellesch M."/>
            <person name="Goldberg J."/>
            <person name="Griggs A."/>
            <person name="Gujja S."/>
            <person name="Heiman D."/>
            <person name="Howarth C."/>
            <person name="Larson L."/>
            <person name="Lui A."/>
            <person name="MacDonald P.J.P."/>
            <person name="Mehta T."/>
            <person name="Montmayeur A."/>
            <person name="Murphy C."/>
            <person name="Neiman D."/>
            <person name="Pearson M."/>
            <person name="Priest M."/>
            <person name="Roberts A."/>
            <person name="Saif S."/>
            <person name="Shea T."/>
            <person name="Shenoy N."/>
            <person name="Sisk P."/>
            <person name="Stolte C."/>
            <person name="Sykes S."/>
            <person name="Yandava C."/>
            <person name="Wortman J."/>
            <person name="Nusbaum C."/>
            <person name="Birren B."/>
        </authorList>
    </citation>
    <scope>NUCLEOTIDE SEQUENCE</scope>
    <source>
        <strain evidence="3">ATCC 64411</strain>
    </source>
</reference>
<dbReference type="VEuPathDB" id="FungiDB:MAPG_09105"/>